<organism evidence="1">
    <name type="scientific">Anopheles darlingi</name>
    <name type="common">Mosquito</name>
    <dbReference type="NCBI Taxonomy" id="43151"/>
    <lineage>
        <taxon>Eukaryota</taxon>
        <taxon>Metazoa</taxon>
        <taxon>Ecdysozoa</taxon>
        <taxon>Arthropoda</taxon>
        <taxon>Hexapoda</taxon>
        <taxon>Insecta</taxon>
        <taxon>Pterygota</taxon>
        <taxon>Neoptera</taxon>
        <taxon>Endopterygota</taxon>
        <taxon>Diptera</taxon>
        <taxon>Nematocera</taxon>
        <taxon>Culicoidea</taxon>
        <taxon>Culicidae</taxon>
        <taxon>Anophelinae</taxon>
        <taxon>Anopheles</taxon>
    </lineage>
</organism>
<sequence>MHQTFRTAMAIACAATCSRLAPTNDPRKGCSLLKCSINPLNTELIVEKGKGHALMMIRLAWSVKLCQRQRFRERREVG</sequence>
<accession>A0A2M4DBG0</accession>
<name>A0A2M4DBG0_ANODA</name>
<reference evidence="1" key="1">
    <citation type="submission" date="2018-01" db="EMBL/GenBank/DDBJ databases">
        <title>An insight into the sialome of Amazonian anophelines.</title>
        <authorList>
            <person name="Ribeiro J.M."/>
            <person name="Scarpassa V."/>
            <person name="Calvo E."/>
        </authorList>
    </citation>
    <scope>NUCLEOTIDE SEQUENCE</scope>
</reference>
<evidence type="ECO:0000313" key="1">
    <source>
        <dbReference type="EMBL" id="MBW74930.1"/>
    </source>
</evidence>
<dbReference type="AlphaFoldDB" id="A0A2M4DBG0"/>
<dbReference type="EMBL" id="GGFL01010752">
    <property type="protein sequence ID" value="MBW74930.1"/>
    <property type="molecule type" value="Transcribed_RNA"/>
</dbReference>
<proteinExistence type="predicted"/>
<protein>
    <submittedName>
        <fullName evidence="1">Putative secreted protein</fullName>
    </submittedName>
</protein>